<evidence type="ECO:0000256" key="2">
    <source>
        <dbReference type="ARBA" id="ARBA00006946"/>
    </source>
</evidence>
<reference evidence="10" key="1">
    <citation type="journal article" date="2023" name="Mol. Biol. Evol.">
        <title>Third-Generation Sequencing Reveals the Adaptive Role of the Epigenome in Three Deep-Sea Polychaetes.</title>
        <authorList>
            <person name="Perez M."/>
            <person name="Aroh O."/>
            <person name="Sun Y."/>
            <person name="Lan Y."/>
            <person name="Juniper S.K."/>
            <person name="Young C.R."/>
            <person name="Angers B."/>
            <person name="Qian P.Y."/>
        </authorList>
    </citation>
    <scope>NUCLEOTIDE SEQUENCE</scope>
    <source>
        <strain evidence="10">P08H-3</strain>
    </source>
</reference>
<evidence type="ECO:0000256" key="8">
    <source>
        <dbReference type="SAM" id="MobiDB-lite"/>
    </source>
</evidence>
<keyword evidence="11" id="KW-1185">Reference proteome</keyword>
<organism evidence="10 11">
    <name type="scientific">Paralvinella palmiformis</name>
    <dbReference type="NCBI Taxonomy" id="53620"/>
    <lineage>
        <taxon>Eukaryota</taxon>
        <taxon>Metazoa</taxon>
        <taxon>Spiralia</taxon>
        <taxon>Lophotrochozoa</taxon>
        <taxon>Annelida</taxon>
        <taxon>Polychaeta</taxon>
        <taxon>Sedentaria</taxon>
        <taxon>Canalipalpata</taxon>
        <taxon>Terebellida</taxon>
        <taxon>Terebelliformia</taxon>
        <taxon>Alvinellidae</taxon>
        <taxon>Paralvinella</taxon>
    </lineage>
</organism>
<dbReference type="InterPro" id="IPR043936">
    <property type="entry name" value="HOOK_N"/>
</dbReference>
<dbReference type="GO" id="GO:0005813">
    <property type="term" value="C:centrosome"/>
    <property type="evidence" value="ECO:0007669"/>
    <property type="project" value="TreeGrafter"/>
</dbReference>
<dbReference type="GO" id="GO:0005737">
    <property type="term" value="C:cytoplasm"/>
    <property type="evidence" value="ECO:0007669"/>
    <property type="project" value="TreeGrafter"/>
</dbReference>
<keyword evidence="3" id="KW-0963">Cytoplasm</keyword>
<evidence type="ECO:0000313" key="10">
    <source>
        <dbReference type="EMBL" id="KAK2168518.1"/>
    </source>
</evidence>
<dbReference type="Gene3D" id="1.10.418.10">
    <property type="entry name" value="Calponin-like domain"/>
    <property type="match status" value="1"/>
</dbReference>
<dbReference type="InterPro" id="IPR001715">
    <property type="entry name" value="CH_dom"/>
</dbReference>
<dbReference type="SUPFAM" id="SSF116907">
    <property type="entry name" value="Hook domain"/>
    <property type="match status" value="1"/>
</dbReference>
<evidence type="ECO:0000313" key="11">
    <source>
        <dbReference type="Proteomes" id="UP001208570"/>
    </source>
</evidence>
<comment type="similarity">
    <text evidence="2">Belongs to the hook family.</text>
</comment>
<protein>
    <recommendedName>
        <fullName evidence="9">Calponin-homology (CH) domain-containing protein</fullName>
    </recommendedName>
</protein>
<evidence type="ECO:0000259" key="9">
    <source>
        <dbReference type="PROSITE" id="PS50021"/>
    </source>
</evidence>
<dbReference type="GO" id="GO:0008017">
    <property type="term" value="F:microtubule binding"/>
    <property type="evidence" value="ECO:0007669"/>
    <property type="project" value="InterPro"/>
</dbReference>
<dbReference type="Pfam" id="PF19047">
    <property type="entry name" value="HOOK_N"/>
    <property type="match status" value="1"/>
</dbReference>
<dbReference type="GO" id="GO:0005874">
    <property type="term" value="C:microtubule"/>
    <property type="evidence" value="ECO:0007669"/>
    <property type="project" value="UniProtKB-KW"/>
</dbReference>
<dbReference type="EMBL" id="JAODUP010000016">
    <property type="protein sequence ID" value="KAK2168518.1"/>
    <property type="molecule type" value="Genomic_DNA"/>
</dbReference>
<dbReference type="Gene3D" id="1.10.287.510">
    <property type="entry name" value="Helix hairpin bin"/>
    <property type="match status" value="1"/>
</dbReference>
<evidence type="ECO:0000256" key="4">
    <source>
        <dbReference type="ARBA" id="ARBA00022701"/>
    </source>
</evidence>
<comment type="caution">
    <text evidence="10">The sequence shown here is derived from an EMBL/GenBank/DDBJ whole genome shotgun (WGS) entry which is preliminary data.</text>
</comment>
<evidence type="ECO:0000256" key="5">
    <source>
        <dbReference type="ARBA" id="ARBA00023054"/>
    </source>
</evidence>
<dbReference type="InterPro" id="IPR036872">
    <property type="entry name" value="CH_dom_sf"/>
</dbReference>
<comment type="subcellular location">
    <subcellularLocation>
        <location evidence="1">Cytoplasm</location>
        <location evidence="1">Cytoskeleton</location>
    </subcellularLocation>
</comment>
<keyword evidence="4" id="KW-0493">Microtubule</keyword>
<feature type="compositionally biased region" description="Polar residues" evidence="8">
    <location>
        <begin position="735"/>
        <end position="752"/>
    </location>
</feature>
<feature type="coiled-coil region" evidence="7">
    <location>
        <begin position="204"/>
        <end position="463"/>
    </location>
</feature>
<keyword evidence="6" id="KW-0206">Cytoskeleton</keyword>
<dbReference type="InterPro" id="IPR008636">
    <property type="entry name" value="Hook_C"/>
</dbReference>
<feature type="domain" description="Calponin-homology (CH)" evidence="9">
    <location>
        <begin position="31"/>
        <end position="161"/>
    </location>
</feature>
<evidence type="ECO:0000256" key="6">
    <source>
        <dbReference type="ARBA" id="ARBA00023212"/>
    </source>
</evidence>
<evidence type="ECO:0000256" key="3">
    <source>
        <dbReference type="ARBA" id="ARBA00022490"/>
    </source>
</evidence>
<feature type="coiled-coil region" evidence="7">
    <location>
        <begin position="517"/>
        <end position="693"/>
    </location>
</feature>
<dbReference type="PROSITE" id="PS50021">
    <property type="entry name" value="CH"/>
    <property type="match status" value="1"/>
</dbReference>
<dbReference type="GO" id="GO:0051959">
    <property type="term" value="F:dynein light intermediate chain binding"/>
    <property type="evidence" value="ECO:0007669"/>
    <property type="project" value="TreeGrafter"/>
</dbReference>
<dbReference type="FunFam" id="1.10.418.10:FF:000024">
    <property type="entry name" value="Hook homolog 3 (Drosophila)"/>
    <property type="match status" value="1"/>
</dbReference>
<gene>
    <name evidence="10" type="ORF">LSH36_16g06021</name>
</gene>
<dbReference type="GO" id="GO:0030705">
    <property type="term" value="P:cytoskeleton-dependent intracellular transport"/>
    <property type="evidence" value="ECO:0007669"/>
    <property type="project" value="InterPro"/>
</dbReference>
<name>A0AAD9NH89_9ANNE</name>
<dbReference type="PANTHER" id="PTHR18947:SF39">
    <property type="entry name" value="PROTEIN HOOK"/>
    <property type="match status" value="1"/>
</dbReference>
<proteinExistence type="inferred from homology"/>
<keyword evidence="5 7" id="KW-0175">Coiled coil</keyword>
<dbReference type="Proteomes" id="UP001208570">
    <property type="component" value="Unassembled WGS sequence"/>
</dbReference>
<evidence type="ECO:0000256" key="7">
    <source>
        <dbReference type="SAM" id="Coils"/>
    </source>
</evidence>
<dbReference type="Pfam" id="PF05622">
    <property type="entry name" value="HOOK"/>
    <property type="match status" value="1"/>
</dbReference>
<dbReference type="GO" id="GO:0031122">
    <property type="term" value="P:cytoplasmic microtubule organization"/>
    <property type="evidence" value="ECO:0007669"/>
    <property type="project" value="InterPro"/>
</dbReference>
<dbReference type="CDD" id="cd22222">
    <property type="entry name" value="HkD_Hook"/>
    <property type="match status" value="1"/>
</dbReference>
<sequence>MPTPGFEHGGSDLWSSTLPLDHRGAPHFLQIVYKHCILKSKHTHGVVSLFDCSKLQTFNVDGPKHTAEELTDGVAMSQVLHQIAPKFFNETWMSKIKADIGSNWRLKVNNLKKIIKGVLDYYADELGQQIYDFHMPDITAIGEHTDLDEMGRLLQLILGCAVNCDNKQLYIQRIMALEEAVQHVVMAAIQELMTKEMPQASVKEADVNEQMKKMLDELNSAIEQKEDIAQKCHELDLQVAALQEEKASLLSEVDRLNERLMQADNLEDPSTPAGRRFQQLQTQVEQQQEELYRLESARDDLKIRVDIQEKELCELQQKNDSLGKLAEEARHMKDELDILRHTSDKVVKYEQSIETYKKKLEELSDLKGQLKILEEKNTAYMQTNMDLEEEVRKAQAYKSQLEMYKRQVQEYQIKAAEETKRADKAEFESKRHQEKLISIQKEKERLVEERDSLREMNEELQCSQPRQDSVFNDQDFEGSSDLALLALPPEIKERMLRLQHENKLLKLQRSSTTQEETELIQTQLEDTKARNSELESELRILNQKILTLEAHIEDLQESQANTPTTNSASGSEMRQTVTQLRAKIESLDLELNKKNRTIEELEIKLGDKKQTAKQLSVQLNIKEDEMKEMEERYRKYLDKARSVIKLLEQPQNSPSQVDITTLKSQLHEKDRLIEHLEKDHDKTKAIRDQEERLIVSAWYNLGMLVNRKAMDERLSNGAMGQSFLARQRQVHTRRNQSITSPHGVSCNKSQHI</sequence>
<feature type="region of interest" description="Disordered" evidence="8">
    <location>
        <begin position="729"/>
        <end position="752"/>
    </location>
</feature>
<dbReference type="PANTHER" id="PTHR18947">
    <property type="entry name" value="HOOK PROTEINS"/>
    <property type="match status" value="1"/>
</dbReference>
<accession>A0AAD9NH89</accession>
<evidence type="ECO:0000256" key="1">
    <source>
        <dbReference type="ARBA" id="ARBA00004245"/>
    </source>
</evidence>
<dbReference type="AlphaFoldDB" id="A0AAD9NH89"/>